<dbReference type="InterPro" id="IPR044245">
    <property type="entry name" value="Spartan"/>
</dbReference>
<gene>
    <name evidence="2" type="ORF">SLS60_009029</name>
</gene>
<dbReference type="Pfam" id="PF10263">
    <property type="entry name" value="SprT-like"/>
    <property type="match status" value="1"/>
</dbReference>
<protein>
    <recommendedName>
        <fullName evidence="1">SprT-like domain-containing protein</fullName>
    </recommendedName>
</protein>
<keyword evidence="3" id="KW-1185">Reference proteome</keyword>
<evidence type="ECO:0000313" key="2">
    <source>
        <dbReference type="EMBL" id="KAL1596383.1"/>
    </source>
</evidence>
<dbReference type="EMBL" id="JAKJXO020000014">
    <property type="protein sequence ID" value="KAL1596383.1"/>
    <property type="molecule type" value="Genomic_DNA"/>
</dbReference>
<reference evidence="2 3" key="1">
    <citation type="submission" date="2024-02" db="EMBL/GenBank/DDBJ databases">
        <title>De novo assembly and annotation of 12 fungi associated with fruit tree decline syndrome in Ontario, Canada.</title>
        <authorList>
            <person name="Sulman M."/>
            <person name="Ellouze W."/>
            <person name="Ilyukhin E."/>
        </authorList>
    </citation>
    <scope>NUCLEOTIDE SEQUENCE [LARGE SCALE GENOMIC DNA]</scope>
    <source>
        <strain evidence="2 3">M42-189</strain>
    </source>
</reference>
<dbReference type="PANTHER" id="PTHR21220:SF0">
    <property type="entry name" value="DNA-DEPENDENT METALLOPROTEASE SPRTN"/>
    <property type="match status" value="1"/>
</dbReference>
<sequence>MPFCSPRLTPYVDRSLVASRYLQDHHYLHDSDPESRHEGLSLRVCRPLSALTLKLQNPRLKCDRNLGWNIDWAVAFLVDFLDPKNSPDAAAVLKNIHVRAQALEKEGHVLEIPFRIFGKLNELLFAGHLKDAVYLEIRKLHPDVSGATHTHGWGLDPKVRRVSIYLNKDIFHQIRSRDLIGTLIHHMIHAYFLIACGPQVEKETEYGRLDHGLHFGRIMTAIKKLSGLNGRPLSSLDFGHTLNQTHRLFYDEYHHYRRNPYHRRRGKEKWYCSHCFSDVAVLSNGELDAWYGMVCKPLLILPESLRSAAVQIYNPRQHILEEVHRAEATPSTASNEFIYKDKSVLVPFTNLENFYSIRRAFEKAGCRYLELNEIIDQDTVLRFLELLHTGSYGPDAKLALSLGRKGPPDIKSPSAGEPYVLTDIKMYKMGIIMGFDELKETALQRMYKHAVTHEDPISLLQELYGCGEPDADLKTWTRKFLGKVPEAEWGMVAGEPSNLAKLECELMGWKARFDDLLERSSALKYEVGKVKRELVASGLYAAATGAVFGGPLSLPPRHLAPQVMLGMGMRHHGHLNLPWVPPEVERRPASAAAMPGDAFLAGSLGYRDDYDNVVSPWDGAW</sequence>
<feature type="domain" description="SprT-like" evidence="1">
    <location>
        <begin position="116"/>
        <end position="226"/>
    </location>
</feature>
<dbReference type="InterPro" id="IPR006640">
    <property type="entry name" value="SprT-like_domain"/>
</dbReference>
<organism evidence="2 3">
    <name type="scientific">Paraconiothyrium brasiliense</name>
    <dbReference type="NCBI Taxonomy" id="300254"/>
    <lineage>
        <taxon>Eukaryota</taxon>
        <taxon>Fungi</taxon>
        <taxon>Dikarya</taxon>
        <taxon>Ascomycota</taxon>
        <taxon>Pezizomycotina</taxon>
        <taxon>Dothideomycetes</taxon>
        <taxon>Pleosporomycetidae</taxon>
        <taxon>Pleosporales</taxon>
        <taxon>Massarineae</taxon>
        <taxon>Didymosphaeriaceae</taxon>
        <taxon>Paraconiothyrium</taxon>
    </lineage>
</organism>
<evidence type="ECO:0000313" key="3">
    <source>
        <dbReference type="Proteomes" id="UP001521785"/>
    </source>
</evidence>
<accession>A0ABR3QWH1</accession>
<name>A0ABR3QWH1_9PLEO</name>
<comment type="caution">
    <text evidence="2">The sequence shown here is derived from an EMBL/GenBank/DDBJ whole genome shotgun (WGS) entry which is preliminary data.</text>
</comment>
<proteinExistence type="predicted"/>
<dbReference type="PANTHER" id="PTHR21220">
    <property type="entry name" value="DNA-DEPENDENT METALLOPROTEASE SPRTN"/>
    <property type="match status" value="1"/>
</dbReference>
<dbReference type="Proteomes" id="UP001521785">
    <property type="component" value="Unassembled WGS sequence"/>
</dbReference>
<evidence type="ECO:0000259" key="1">
    <source>
        <dbReference type="Pfam" id="PF10263"/>
    </source>
</evidence>